<comment type="caution">
    <text evidence="5">The sequence shown here is derived from an EMBL/GenBank/DDBJ whole genome shotgun (WGS) entry which is preliminary data.</text>
</comment>
<dbReference type="Proteomes" id="UP001176940">
    <property type="component" value="Unassembled WGS sequence"/>
</dbReference>
<evidence type="ECO:0000256" key="3">
    <source>
        <dbReference type="ARBA" id="ARBA00022837"/>
    </source>
</evidence>
<evidence type="ECO:0000256" key="1">
    <source>
        <dbReference type="ARBA" id="ARBA00022723"/>
    </source>
</evidence>
<dbReference type="PANTHER" id="PTHR16146:SF46">
    <property type="entry name" value="INTELECTIN-1A-RELATED"/>
    <property type="match status" value="1"/>
</dbReference>
<name>A0ABN9MLY0_9NEOB</name>
<evidence type="ECO:0000313" key="6">
    <source>
        <dbReference type="Proteomes" id="UP001176940"/>
    </source>
</evidence>
<evidence type="ECO:0000256" key="2">
    <source>
        <dbReference type="ARBA" id="ARBA00022734"/>
    </source>
</evidence>
<dbReference type="EMBL" id="CAUEEQ010078579">
    <property type="protein sequence ID" value="CAJ0967766.1"/>
    <property type="molecule type" value="Genomic_DNA"/>
</dbReference>
<evidence type="ECO:0000313" key="5">
    <source>
        <dbReference type="EMBL" id="CAJ0967766.1"/>
    </source>
</evidence>
<sequence length="365" mass="40996">MTPQTQERSVPAFYMRKPLPKLSDSDLSSLHDEYEKVDVDRMDQRWIPRPTQARHLCPDIFSSTTFSDRSIDNSFRFPHDSQSRNVSGWMKDARVCLDPRNSLSFYTYTLITSKQVTENCSISKKKENILNLLACWNDDTEPPVPDPIMVPYIHGYRSCKEIKLFEPNATDAFALADGIYTLMTTVGETYQAFCDMTTRGGGWTLVASVHENDVYGRCTVGDRWSSQQGTLTGNRPESPQGDGNWANYATFGSPGGATSDDYKNAGYHDINAEDLGIWHIPNDTPLSRWRDSALLRYHTETGFLPGEGGNLFQLYKKYPVKYNAGSCLTNNGPNVPVVYDFGSAVTAANYYSPSGRGKTKIIYIK</sequence>
<keyword evidence="2" id="KW-0430">Lectin</keyword>
<gene>
    <name evidence="5" type="ORF">RIMI_LOCUS22472687</name>
</gene>
<proteinExistence type="predicted"/>
<dbReference type="SUPFAM" id="SSF56496">
    <property type="entry name" value="Fibrinogen C-terminal domain-like"/>
    <property type="match status" value="1"/>
</dbReference>
<accession>A0ABN9MLY0</accession>
<dbReference type="PANTHER" id="PTHR16146">
    <property type="entry name" value="INTELECTIN"/>
    <property type="match status" value="1"/>
</dbReference>
<keyword evidence="6" id="KW-1185">Reference proteome</keyword>
<dbReference type="InterPro" id="IPR014716">
    <property type="entry name" value="Fibrinogen_a/b/g_C_1"/>
</dbReference>
<evidence type="ECO:0000256" key="4">
    <source>
        <dbReference type="ARBA" id="ARBA00023157"/>
    </source>
</evidence>
<reference evidence="5" key="1">
    <citation type="submission" date="2023-07" db="EMBL/GenBank/DDBJ databases">
        <authorList>
            <person name="Stuckert A."/>
        </authorList>
    </citation>
    <scope>NUCLEOTIDE SEQUENCE</scope>
</reference>
<keyword evidence="1" id="KW-0479">Metal-binding</keyword>
<keyword evidence="3" id="KW-0106">Calcium</keyword>
<evidence type="ECO:0008006" key="7">
    <source>
        <dbReference type="Google" id="ProtNLM"/>
    </source>
</evidence>
<protein>
    <recommendedName>
        <fullName evidence="7">Fibrinogen C-terminal domain-containing protein</fullName>
    </recommendedName>
</protein>
<keyword evidence="4" id="KW-1015">Disulfide bond</keyword>
<organism evidence="5 6">
    <name type="scientific">Ranitomeya imitator</name>
    <name type="common">mimic poison frog</name>
    <dbReference type="NCBI Taxonomy" id="111125"/>
    <lineage>
        <taxon>Eukaryota</taxon>
        <taxon>Metazoa</taxon>
        <taxon>Chordata</taxon>
        <taxon>Craniata</taxon>
        <taxon>Vertebrata</taxon>
        <taxon>Euteleostomi</taxon>
        <taxon>Amphibia</taxon>
        <taxon>Batrachia</taxon>
        <taxon>Anura</taxon>
        <taxon>Neobatrachia</taxon>
        <taxon>Hyloidea</taxon>
        <taxon>Dendrobatidae</taxon>
        <taxon>Dendrobatinae</taxon>
        <taxon>Ranitomeya</taxon>
    </lineage>
</organism>
<dbReference type="Gene3D" id="3.90.215.10">
    <property type="entry name" value="Gamma Fibrinogen, chain A, domain 1"/>
    <property type="match status" value="1"/>
</dbReference>
<dbReference type="NCBIfam" id="NF040941">
    <property type="entry name" value="GGGWT_bact"/>
    <property type="match status" value="1"/>
</dbReference>
<dbReference type="InterPro" id="IPR036056">
    <property type="entry name" value="Fibrinogen-like_C"/>
</dbReference>